<accession>A0A6I9VLB1</accession>
<protein>
    <recommendedName>
        <fullName evidence="3">HEAT repeat-containing protein 5A</fullName>
    </recommendedName>
</protein>
<evidence type="ECO:0000256" key="4">
    <source>
        <dbReference type="SAM" id="MobiDB-lite"/>
    </source>
</evidence>
<dbReference type="InterPro" id="IPR016024">
    <property type="entry name" value="ARM-type_fold"/>
</dbReference>
<dbReference type="RefSeq" id="XP_011211212.1">
    <property type="nucleotide sequence ID" value="XM_011212910.3"/>
</dbReference>
<dbReference type="InterPro" id="IPR046837">
    <property type="entry name" value="Laa1/Sip1/HEATR5-like_HEAT"/>
</dbReference>
<evidence type="ECO:0000256" key="1">
    <source>
        <dbReference type="ARBA" id="ARBA00008304"/>
    </source>
</evidence>
<dbReference type="KEGG" id="bdr:105231557"/>
<dbReference type="RefSeq" id="XP_011211212.2">
    <property type="nucleotide sequence ID" value="XM_011212910.4"/>
</dbReference>
<dbReference type="GO" id="GO:0016020">
    <property type="term" value="C:membrane"/>
    <property type="evidence" value="ECO:0007669"/>
    <property type="project" value="TreeGrafter"/>
</dbReference>
<dbReference type="GO" id="GO:0042147">
    <property type="term" value="P:retrograde transport, endosome to Golgi"/>
    <property type="evidence" value="ECO:0007669"/>
    <property type="project" value="TreeGrafter"/>
</dbReference>
<evidence type="ECO:0000256" key="2">
    <source>
        <dbReference type="ARBA" id="ARBA00022737"/>
    </source>
</evidence>
<dbReference type="PANTHER" id="PTHR21663">
    <property type="entry name" value="HYPOTHETICAL HEAT DOMAIN-CONTAINING"/>
    <property type="match status" value="1"/>
</dbReference>
<evidence type="ECO:0000256" key="3">
    <source>
        <dbReference type="ARBA" id="ARBA00070811"/>
    </source>
</evidence>
<dbReference type="GeneID" id="105231557"/>
<sequence>MENLQNFARTPQFLRKVINEARRSFIRNDDTYNNEADSENSTEAYIDEMELSHSLTLNEEALKQLPEQKRPVFIFEWLRYLEKVLPVAQKSDIKSCQKKLVQQLTEHIQGSPGPPTRKLIASCLATLFSVGDTFMLFDTVNACNDILKNKDDSPSYLPTKLAAICVLGSMYEKLGRMMGRSYEETVQILIRTLRNAESQARAEIMITLEKVCAGMGTAISNVHKDIYKATKHCLTDRVMAVRVAAAKCVLEMINHAPFLYQTELESLATLCFRAFDGSNYEVRCAVAKLLGTLLAFTQQPPEGANKKPGQPISTKNQARNVSLDEALGILMSGFLRGGVSFLKGTGEIIKGSSSVNREVRVGVTHSYVVFVQFMGSVWLERNLSTFLMHALDLVANPKAASSHVDAVYSRKCINFILRSIIGKMLGEKAQISACKELIHIIAKQMNSIDFNPENAKDSNQETLFSQHLLVCALQELGSLVLGLGTTAQSLLHDHSLNSIDATCAVLVHPCAAARLAAAWCLRCFCVAVPSQITPLIDRFVDAIEQMRSSPEAIAGYSAALAATLGSVRYSPLGIPHTKGKVVFNTAEELLRSASQNSRMSLNRTQAGWLLIGAIMTLGSPVVKGLLPRMLLLWRNSFPRSNKELESEKARGDAFTWQVTLEGRAGALSVMHSFLLNCPDLVTEDITRRLLTPIESALAMLVNLSSVLKSYGTQLKASAAMVRLRLYETLSLLPPNALESSYTHLLRMLVAEFTLSENPANTTNSLLRALCHGDDSIILGTWLQETDHRTIEDQMEPNRKSDGEHLQPNSAAGSGALEHDPCCLYRPPISGLVGTAAIAAVANIQGNKGDQCPGPLPLGVAVIDMSVTLFGLIFPKVANKHRLQMLEHFAECIRQAKSSRQEAVQMNIFTALLSGLKGLTDSKSGIGQEDVKKSSTNLVIAALVSSNSTLRCAASEAIGRMAQVVGDSRFTAELAQNSFDKLKSARDVVTRTGHSLALGCLHRYVGGMGSSHHLNTSVSILLALAQDTSSPVVQVWSLYALALIADSGGPMFRGYVEATLSLCLKLLLTVPQSNMDVHQCVGRVLNALITTVGPELQSNNSTIGAMRSSFLCAAAIMQAHTDPLVQAEATGCLQQLHLFGPKYVNLSSLVPTLVKTLSSNYLMLRKAAVSCLRQLSQREAKEVCELALHMTPEQCPEITITEYGLPGVLFAMLDTETDAEMLKNIHDTLTSMLQMLASDNLSSWLSLCKNVLTVAVEGTSLQDETSGVKSEAINNKSSGSSDNANKIERDDDDEEEDYDDVTEYHAEENTSTHPAVQPRWPTRVFAAQCVRKIIATCEAANPIHLDLIQAKEMQMIKSRGDYLILHLSELIRMSFMAATSDSDQLRLEGLRTLQEIIDRFANVPEPEFPGHLLLEQFQAQVGAALRPAFSPDTPSHVTAAACEVCSAWIGSGVARDLNDLRRVHHLLVSSLDKLHTKTNSTQLYNESMATLEKLSILKAWAEVYIVAMIGNGSAPASLLQKKLTSSNTITPLTSGIDLDGSEAAGGDFGDFESRGESLLNLVKPELGNLSTHWLAAMKDHALLLLPAEFQSQLPHDGGAFYTTDTINSSKPHYLSSWPPILYAASLWLKDEGFAAYVNTNATGVDGAAYETNNNISHGSLSADRFHMIFGICMEALCSTRTSEKPKNVISCLQSLYTIFDSDWARKQLIKNKTLTIELCNVLHRQILTRDELLVQLLCMEILKQTIHAARDDLQLKRDHSLTQNKNNEITDNAQLQTEIENFGEGGESGEITPGTSHVYAVLEVCLCVFVRQIPSMNPSVASKLSTIQFKQELAAKSNTSQSFFSVLAEDNGMLVASGLQCVEDLTALCSPKGALTILPTIVFMTTSIMREIANKSAIDTTILANTGSVQAALHTLKSVCTDRWANHELISAEWMAILQSALATVIDMTKTAGDEEERKVDEVTMLLAIAVFILHTPASVVSTPSLQYPCINHFRQCMQSEHLSVKLKCLQTTRSIFAKADLKISTPYIHALAPRIIEGLYAEAAKTPRTDMDLQITLESILTVETLIELAEPQNRNLMQGIQMLTLLVPVLINYLAEPAKLRTLPKYQRHLHEQALQWLMKIGPKYPQEFKTLMGQTLELRQKLEAAIRSQQQSINIANKANELQMRGGLAKPQKPTIKLKTDFSNFQ</sequence>
<dbReference type="FunFam" id="1.25.10.10:FF:000098">
    <property type="entry name" value="HEAT repeat-containing protein 5A isoform X2"/>
    <property type="match status" value="1"/>
</dbReference>
<feature type="region of interest" description="Disordered" evidence="4">
    <location>
        <begin position="1262"/>
        <end position="1299"/>
    </location>
</feature>
<dbReference type="GO" id="GO:0006897">
    <property type="term" value="P:endocytosis"/>
    <property type="evidence" value="ECO:0007669"/>
    <property type="project" value="TreeGrafter"/>
</dbReference>
<feature type="region of interest" description="Disordered" evidence="4">
    <location>
        <begin position="794"/>
        <end position="813"/>
    </location>
</feature>
<reference evidence="5" key="1">
    <citation type="submission" date="2022-04" db="UniProtKB">
        <authorList>
            <consortium name="RefSeq"/>
        </authorList>
    </citation>
    <scope>IDENTIFICATION</scope>
    <source>
        <strain evidence="5">Punador</strain>
    </source>
</reference>
<feature type="compositionally biased region" description="Polar residues" evidence="4">
    <location>
        <begin position="1262"/>
        <end position="1283"/>
    </location>
</feature>
<dbReference type="FunFam" id="1.25.10.10:FF:000138">
    <property type="entry name" value="Putative HEAT repeat-containing protein 5B"/>
    <property type="match status" value="1"/>
</dbReference>
<dbReference type="Gene3D" id="1.25.10.10">
    <property type="entry name" value="Leucine-rich Repeat Variant"/>
    <property type="match status" value="2"/>
</dbReference>
<dbReference type="InterPro" id="IPR011989">
    <property type="entry name" value="ARM-like"/>
</dbReference>
<dbReference type="GO" id="GO:0005794">
    <property type="term" value="C:Golgi apparatus"/>
    <property type="evidence" value="ECO:0007669"/>
    <property type="project" value="TreeGrafter"/>
</dbReference>
<dbReference type="GO" id="GO:0008104">
    <property type="term" value="P:intracellular protein localization"/>
    <property type="evidence" value="ECO:0007669"/>
    <property type="project" value="TreeGrafter"/>
</dbReference>
<feature type="compositionally biased region" description="Acidic residues" evidence="4">
    <location>
        <begin position="1289"/>
        <end position="1299"/>
    </location>
</feature>
<keyword evidence="2" id="KW-0677">Repeat</keyword>
<dbReference type="SUPFAM" id="SSF48371">
    <property type="entry name" value="ARM repeat"/>
    <property type="match status" value="2"/>
</dbReference>
<feature type="compositionally biased region" description="Basic and acidic residues" evidence="4">
    <location>
        <begin position="794"/>
        <end position="804"/>
    </location>
</feature>
<dbReference type="GO" id="GO:0005829">
    <property type="term" value="C:cytosol"/>
    <property type="evidence" value="ECO:0007669"/>
    <property type="project" value="GOC"/>
</dbReference>
<evidence type="ECO:0000313" key="5">
    <source>
        <dbReference type="RefSeq" id="XP_011211212.1"/>
    </source>
</evidence>
<proteinExistence type="inferred from homology"/>
<organism evidence="5">
    <name type="scientific">Bactrocera dorsalis</name>
    <name type="common">Oriental fruit fly</name>
    <name type="synonym">Dacus dorsalis</name>
    <dbReference type="NCBI Taxonomy" id="27457"/>
    <lineage>
        <taxon>Eukaryota</taxon>
        <taxon>Metazoa</taxon>
        <taxon>Ecdysozoa</taxon>
        <taxon>Arthropoda</taxon>
        <taxon>Hexapoda</taxon>
        <taxon>Insecta</taxon>
        <taxon>Pterygota</taxon>
        <taxon>Neoptera</taxon>
        <taxon>Endopterygota</taxon>
        <taxon>Diptera</taxon>
        <taxon>Brachycera</taxon>
        <taxon>Muscomorpha</taxon>
        <taxon>Tephritoidea</taxon>
        <taxon>Tephritidae</taxon>
        <taxon>Bactrocera</taxon>
        <taxon>Bactrocera</taxon>
    </lineage>
</organism>
<dbReference type="PANTHER" id="PTHR21663:SF0">
    <property type="entry name" value="HEAT REPEAT-CONTAINING PROTEIN 5B"/>
    <property type="match status" value="1"/>
</dbReference>
<gene>
    <name evidence="5" type="primary">LOC105231557</name>
</gene>
<comment type="similarity">
    <text evidence="1">Belongs to the HEATR5 family.</text>
</comment>
<dbReference type="GO" id="GO:0030139">
    <property type="term" value="C:endocytic vesicle"/>
    <property type="evidence" value="ECO:0007669"/>
    <property type="project" value="TreeGrafter"/>
</dbReference>
<dbReference type="Pfam" id="PF20210">
    <property type="entry name" value="Laa1_Sip1_HTR5"/>
    <property type="match status" value="1"/>
</dbReference>
<dbReference type="OrthoDB" id="192608at2759"/>
<dbReference type="InterPro" id="IPR040108">
    <property type="entry name" value="Laa1/Sip1/HEATR5"/>
</dbReference>
<name>A0A6I9VLB1_BACDO</name>
<dbReference type="Pfam" id="PF25468">
    <property type="entry name" value="HEAT_HEATR5A"/>
    <property type="match status" value="1"/>
</dbReference>